<dbReference type="AlphaFoldDB" id="A0A0D9QF92"/>
<dbReference type="GeneID" id="24270004"/>
<keyword evidence="1" id="KW-1133">Transmembrane helix</keyword>
<keyword evidence="1" id="KW-0812">Transmembrane</keyword>
<evidence type="ECO:0000256" key="1">
    <source>
        <dbReference type="SAM" id="Phobius"/>
    </source>
</evidence>
<dbReference type="EMBL" id="KQ001716">
    <property type="protein sequence ID" value="KJP85659.1"/>
    <property type="molecule type" value="Genomic_DNA"/>
</dbReference>
<name>A0A0D9QF92_PLAFR</name>
<reference evidence="2 3" key="1">
    <citation type="submission" date="2014-03" db="EMBL/GenBank/DDBJ databases">
        <title>The Genome Sequence of Plasmodium fragile nilgiri.</title>
        <authorList>
            <consortium name="The Broad Institute Genomics Platform"/>
            <consortium name="The Broad Institute Genome Sequencing Center for Infectious Disease"/>
            <person name="Neafsey D."/>
            <person name="Duraisingh M."/>
            <person name="Young S.K."/>
            <person name="Zeng Q."/>
            <person name="Gargeya S."/>
            <person name="Abouelleil A."/>
            <person name="Alvarado L."/>
            <person name="Chapman S.B."/>
            <person name="Gainer-Dewar J."/>
            <person name="Goldberg J."/>
            <person name="Griggs A."/>
            <person name="Gujja S."/>
            <person name="Hansen M."/>
            <person name="Howarth C."/>
            <person name="Imamovic A."/>
            <person name="Larimer J."/>
            <person name="Pearson M."/>
            <person name="Poon T.W."/>
            <person name="Priest M."/>
            <person name="Roberts A."/>
            <person name="Saif S."/>
            <person name="Shea T."/>
            <person name="Sykes S."/>
            <person name="Wortman J."/>
            <person name="Nusbaum C."/>
            <person name="Birren B."/>
        </authorList>
    </citation>
    <scope>NUCLEOTIDE SEQUENCE [LARGE SCALE GENOMIC DNA]</scope>
    <source>
        <strain evidence="3">nilgiri</strain>
    </source>
</reference>
<organism evidence="2 3">
    <name type="scientific">Plasmodium fragile</name>
    <dbReference type="NCBI Taxonomy" id="5857"/>
    <lineage>
        <taxon>Eukaryota</taxon>
        <taxon>Sar</taxon>
        <taxon>Alveolata</taxon>
        <taxon>Apicomplexa</taxon>
        <taxon>Aconoidasida</taxon>
        <taxon>Haemosporida</taxon>
        <taxon>Plasmodiidae</taxon>
        <taxon>Plasmodium</taxon>
        <taxon>Plasmodium (Plasmodium)</taxon>
    </lineage>
</organism>
<keyword evidence="3" id="KW-1185">Reference proteome</keyword>
<feature type="transmembrane region" description="Helical" evidence="1">
    <location>
        <begin position="101"/>
        <end position="118"/>
    </location>
</feature>
<dbReference type="Proteomes" id="UP000054561">
    <property type="component" value="Unassembled WGS sequence"/>
</dbReference>
<protein>
    <submittedName>
        <fullName evidence="2">Uncharacterized protein</fullName>
    </submittedName>
</protein>
<sequence>MHCSINIILNNSYYYLESFFISIKKENMLKKMYFFIFQKKEKKKTNICYNNKTGRKSFCHLYPYFINKIYSTFSFFTLWYNNINKVILYKVHKNKSKAHVVNIYNIFSVLDLGFYMFYA</sequence>
<gene>
    <name evidence="2" type="ORF">AK88_04690</name>
</gene>
<evidence type="ECO:0000313" key="3">
    <source>
        <dbReference type="Proteomes" id="UP000054561"/>
    </source>
</evidence>
<dbReference type="RefSeq" id="XP_012337721.1">
    <property type="nucleotide sequence ID" value="XM_012482298.1"/>
</dbReference>
<accession>A0A0D9QF92</accession>
<proteinExistence type="predicted"/>
<feature type="transmembrane region" description="Helical" evidence="1">
    <location>
        <begin position="61"/>
        <end position="80"/>
    </location>
</feature>
<keyword evidence="1" id="KW-0472">Membrane</keyword>
<evidence type="ECO:0000313" key="2">
    <source>
        <dbReference type="EMBL" id="KJP85659.1"/>
    </source>
</evidence>
<dbReference type="VEuPathDB" id="PlasmoDB:AK88_04690"/>